<dbReference type="InterPro" id="IPR032675">
    <property type="entry name" value="LRR_dom_sf"/>
</dbReference>
<organism evidence="1 2">
    <name type="scientific">Mycena chlorophos</name>
    <name type="common">Agaric fungus</name>
    <name type="synonym">Agaricus chlorophos</name>
    <dbReference type="NCBI Taxonomy" id="658473"/>
    <lineage>
        <taxon>Eukaryota</taxon>
        <taxon>Fungi</taxon>
        <taxon>Dikarya</taxon>
        <taxon>Basidiomycota</taxon>
        <taxon>Agaricomycotina</taxon>
        <taxon>Agaricomycetes</taxon>
        <taxon>Agaricomycetidae</taxon>
        <taxon>Agaricales</taxon>
        <taxon>Marasmiineae</taxon>
        <taxon>Mycenaceae</taxon>
        <taxon>Mycena</taxon>
    </lineage>
</organism>
<evidence type="ECO:0000313" key="2">
    <source>
        <dbReference type="Proteomes" id="UP000815677"/>
    </source>
</evidence>
<dbReference type="Proteomes" id="UP000815677">
    <property type="component" value="Unassembled WGS sequence"/>
</dbReference>
<evidence type="ECO:0008006" key="3">
    <source>
        <dbReference type="Google" id="ProtNLM"/>
    </source>
</evidence>
<protein>
    <recommendedName>
        <fullName evidence="3">F-box domain-containing protein</fullName>
    </recommendedName>
</protein>
<accession>A0ABQ0LCD8</accession>
<dbReference type="EMBL" id="DF844937">
    <property type="protein sequence ID" value="GAT48778.1"/>
    <property type="molecule type" value="Genomic_DNA"/>
</dbReference>
<gene>
    <name evidence="1" type="ORF">MCHLO_06155</name>
</gene>
<dbReference type="Gene3D" id="1.20.1280.50">
    <property type="match status" value="1"/>
</dbReference>
<dbReference type="Gene3D" id="3.80.10.10">
    <property type="entry name" value="Ribonuclease Inhibitor"/>
    <property type="match status" value="1"/>
</dbReference>
<name>A0ABQ0LCD8_MYCCL</name>
<keyword evidence="2" id="KW-1185">Reference proteome</keyword>
<sequence length="515" mass="57697">MPTTNGSTLGAVGQTYLAQIETQLATLVSQGRYKHAEALVASLASLRSSIHTLPPELLSEIFFWTCGPRNADLSWPELDPAEHRDDEDEVDEQTGALQAAVRLSHVCASWRKVALETPRLWATIPPIRVPDGMPDKAFALLVKKFLARSRSLSFPLFYGPPLRQSLRRHLVSNMSRVDAMRILNAEILADMMGTKCPCLEHLEYLLLDFSRQTDWPGGELLRRNTPQTPAFLTARKLARVKLFDTPLASLFLPWAQLTDLDMRPFHTSAAQTFDALRQCTAAVRICVVTGCWSAIEPAPCAPHLLPRLEQLEIVFSDGTGSPEDTENENMTPMFRGLALPALKDLKLDTIGYAWPAGTHSEFTDFLRRAPHVDTLEFSSEFDAVALRDILAVTPSLRELSLDNCSNAMGDPVIEYLTYDPNSIQAPSVPQLRILRVDHHGSRSGRGIDQTKLQTMIESRWSGFLQGLTEDKRTQVSPWKKVVFRNWQRGTENFWTVPFCARVAELKHSGLIITMK</sequence>
<evidence type="ECO:0000313" key="1">
    <source>
        <dbReference type="EMBL" id="GAT48778.1"/>
    </source>
</evidence>
<proteinExistence type="predicted"/>
<reference evidence="1" key="1">
    <citation type="submission" date="2014-09" db="EMBL/GenBank/DDBJ databases">
        <title>Genome sequence of the luminous mushroom Mycena chlorophos for searching fungal bioluminescence genes.</title>
        <authorList>
            <person name="Tanaka Y."/>
            <person name="Kasuga D."/>
            <person name="Oba Y."/>
            <person name="Hase S."/>
            <person name="Sato K."/>
            <person name="Oba Y."/>
            <person name="Sakakibara Y."/>
        </authorList>
    </citation>
    <scope>NUCLEOTIDE SEQUENCE</scope>
</reference>